<name>A0ABV9GTF4_9BACL</name>
<dbReference type="Gene3D" id="3.30.530.20">
    <property type="match status" value="1"/>
</dbReference>
<evidence type="ECO:0000259" key="2">
    <source>
        <dbReference type="Pfam" id="PF08327"/>
    </source>
</evidence>
<dbReference type="SUPFAM" id="SSF55961">
    <property type="entry name" value="Bet v1-like"/>
    <property type="match status" value="1"/>
</dbReference>
<organism evidence="3 4">
    <name type="scientific">Camelliibacillus cellulosilyticus</name>
    <dbReference type="NCBI Taxonomy" id="2174486"/>
    <lineage>
        <taxon>Bacteria</taxon>
        <taxon>Bacillati</taxon>
        <taxon>Bacillota</taxon>
        <taxon>Bacilli</taxon>
        <taxon>Bacillales</taxon>
        <taxon>Sporolactobacillaceae</taxon>
        <taxon>Camelliibacillus</taxon>
    </lineage>
</organism>
<dbReference type="InterPro" id="IPR023393">
    <property type="entry name" value="START-like_dom_sf"/>
</dbReference>
<proteinExistence type="inferred from homology"/>
<comment type="caution">
    <text evidence="3">The sequence shown here is derived from an EMBL/GenBank/DDBJ whole genome shotgun (WGS) entry which is preliminary data.</text>
</comment>
<evidence type="ECO:0000313" key="3">
    <source>
        <dbReference type="EMBL" id="MFC4620191.1"/>
    </source>
</evidence>
<gene>
    <name evidence="3" type="ORF">ACFO4N_15875</name>
</gene>
<dbReference type="Proteomes" id="UP001596022">
    <property type="component" value="Unassembled WGS sequence"/>
</dbReference>
<dbReference type="CDD" id="cd08899">
    <property type="entry name" value="SRPBCC_CalC_Aha1-like_6"/>
    <property type="match status" value="1"/>
</dbReference>
<sequence length="164" mass="19276">MLADLNSTEDGYVARYERLYQHTVQDVWRVLTNNEQLKTWMPNLEVKDLRKDGVITFHFNDGSGSSFDMRILEMEPLSVLEFEWGKGRVRFELTPKQQGTRLVLKDFFKELSAHVPKDMAGWHVCLDMFAVVLDGHEMDFPKEDWEKWYEQYVALVDQVESGPL</sequence>
<accession>A0ABV9GTF4</accession>
<comment type="similarity">
    <text evidence="1">Belongs to the AHA1 family.</text>
</comment>
<dbReference type="Pfam" id="PF08327">
    <property type="entry name" value="AHSA1"/>
    <property type="match status" value="1"/>
</dbReference>
<evidence type="ECO:0000256" key="1">
    <source>
        <dbReference type="ARBA" id="ARBA00006817"/>
    </source>
</evidence>
<protein>
    <submittedName>
        <fullName evidence="3">SRPBCC family protein</fullName>
    </submittedName>
</protein>
<keyword evidence="4" id="KW-1185">Reference proteome</keyword>
<dbReference type="InterPro" id="IPR013538">
    <property type="entry name" value="ASHA1/2-like_C"/>
</dbReference>
<dbReference type="RefSeq" id="WP_376847307.1">
    <property type="nucleotide sequence ID" value="NZ_JBHSFW010000017.1"/>
</dbReference>
<dbReference type="EMBL" id="JBHSFW010000017">
    <property type="protein sequence ID" value="MFC4620191.1"/>
    <property type="molecule type" value="Genomic_DNA"/>
</dbReference>
<evidence type="ECO:0000313" key="4">
    <source>
        <dbReference type="Proteomes" id="UP001596022"/>
    </source>
</evidence>
<feature type="domain" description="Activator of Hsp90 ATPase homologue 1/2-like C-terminal" evidence="2">
    <location>
        <begin position="23"/>
        <end position="133"/>
    </location>
</feature>
<reference evidence="4" key="1">
    <citation type="journal article" date="2019" name="Int. J. Syst. Evol. Microbiol.">
        <title>The Global Catalogue of Microorganisms (GCM) 10K type strain sequencing project: providing services to taxonomists for standard genome sequencing and annotation.</title>
        <authorList>
            <consortium name="The Broad Institute Genomics Platform"/>
            <consortium name="The Broad Institute Genome Sequencing Center for Infectious Disease"/>
            <person name="Wu L."/>
            <person name="Ma J."/>
        </authorList>
    </citation>
    <scope>NUCLEOTIDE SEQUENCE [LARGE SCALE GENOMIC DNA]</scope>
    <source>
        <strain evidence="4">CGMCC 1.16306</strain>
    </source>
</reference>